<gene>
    <name evidence="1" type="ORF">DXT76_05770</name>
</gene>
<evidence type="ECO:0000313" key="2">
    <source>
        <dbReference type="Proteomes" id="UP000257032"/>
    </source>
</evidence>
<dbReference type="Proteomes" id="UP000257032">
    <property type="component" value="Unassembled WGS sequence"/>
</dbReference>
<dbReference type="InterPro" id="IPR011990">
    <property type="entry name" value="TPR-like_helical_dom_sf"/>
</dbReference>
<dbReference type="Pfam" id="PF13692">
    <property type="entry name" value="Glyco_trans_1_4"/>
    <property type="match status" value="1"/>
</dbReference>
<reference evidence="1 2" key="1">
    <citation type="submission" date="2018-08" db="EMBL/GenBank/DDBJ databases">
        <title>Genome sequence of strict halophilic Halobacillus trueperi SS1 isolated from Lunsu, a salty water body of North West Himalayas.</title>
        <authorList>
            <person name="Gupta S."/>
            <person name="Sharma P."/>
            <person name="Dev K."/>
            <person name="Baumler D."/>
            <person name="Sourirajan A."/>
        </authorList>
    </citation>
    <scope>NUCLEOTIDE SEQUENCE [LARGE SCALE GENOMIC DNA]</scope>
    <source>
        <strain evidence="1 2">SS1</strain>
    </source>
</reference>
<protein>
    <submittedName>
        <fullName evidence="1">Glycosyltransferase family 1 protein</fullName>
    </submittedName>
</protein>
<dbReference type="AlphaFoldDB" id="A0A3D8VQB6"/>
<dbReference type="GO" id="GO:0016740">
    <property type="term" value="F:transferase activity"/>
    <property type="evidence" value="ECO:0007669"/>
    <property type="project" value="UniProtKB-KW"/>
</dbReference>
<name>A0A3D8VQB6_9BACI</name>
<proteinExistence type="predicted"/>
<dbReference type="Gene3D" id="1.25.40.10">
    <property type="entry name" value="Tetratricopeptide repeat domain"/>
    <property type="match status" value="1"/>
</dbReference>
<sequence>MKTIVILSGVKYSSTKQRPHHMATFFARKGYRVIYIGLPEQSKVLDLQDLSIYDVLNNFSERLENGVYNLKRIVKNNRKYDNGLDELLEKIEKELLPINTTFLVAFPEWVRFINRLSNKCQIIYDCMDDWESFVNDLDWGYSKEVVNNERKLASMADLVVTSARSLYSKMALLNDNVYYLPNGVWTKDYKPVHSNSIPQDINNIDGPIVFFMGGIAGWVDTDLISFLAKERPEYSFVFVGTEVKKKLPYYPNIYFLGHKNYEELPAYLNQARVAIIPFKVNKLTVAVTPLKFYEYLGSATPVVTTIMPDLLGLEGSMTALSYKEFLTHVDRYVDMDKSQYQLESNKAIKTSMEFDWSKLIEPLCSFIERENMKLQSKRKFLDDTLKLYSSYQQNTLIKNELLSLYNMIGNYELAIKLFNTDENDEDIYIFDYLQMALAYFQVGHFEKAIKVVMKNFENEEMSLAYFKSLINDDKNMVMLLEIYLFKLVGNIYKAIEIADKAIYSMNDTRQVLGLLAGLYMDLGEYETGAYYGVEAIYNRGDLSIGEVMDTECISLLVNYLTNLQQHVLAEDIVLSIITDNTFKEFCIQKLSTIYLSKYSYNDEGE</sequence>
<dbReference type="SUPFAM" id="SSF48452">
    <property type="entry name" value="TPR-like"/>
    <property type="match status" value="1"/>
</dbReference>
<dbReference type="Gene3D" id="3.40.50.2000">
    <property type="entry name" value="Glycogen Phosphorylase B"/>
    <property type="match status" value="1"/>
</dbReference>
<dbReference type="Gene3D" id="3.40.50.11010">
    <property type="match status" value="1"/>
</dbReference>
<keyword evidence="1" id="KW-0808">Transferase</keyword>
<dbReference type="RefSeq" id="WP_115893624.1">
    <property type="nucleotide sequence ID" value="NZ_QTLC01000028.1"/>
</dbReference>
<dbReference type="SUPFAM" id="SSF53756">
    <property type="entry name" value="UDP-Glycosyltransferase/glycogen phosphorylase"/>
    <property type="match status" value="1"/>
</dbReference>
<organism evidence="1 2">
    <name type="scientific">Halobacillus trueperi</name>
    <dbReference type="NCBI Taxonomy" id="156205"/>
    <lineage>
        <taxon>Bacteria</taxon>
        <taxon>Bacillati</taxon>
        <taxon>Bacillota</taxon>
        <taxon>Bacilli</taxon>
        <taxon>Bacillales</taxon>
        <taxon>Bacillaceae</taxon>
        <taxon>Halobacillus</taxon>
    </lineage>
</organism>
<evidence type="ECO:0000313" key="1">
    <source>
        <dbReference type="EMBL" id="RDY71530.1"/>
    </source>
</evidence>
<dbReference type="EMBL" id="QTLC01000028">
    <property type="protein sequence ID" value="RDY71530.1"/>
    <property type="molecule type" value="Genomic_DNA"/>
</dbReference>
<accession>A0A3D8VQB6</accession>
<comment type="caution">
    <text evidence="1">The sequence shown here is derived from an EMBL/GenBank/DDBJ whole genome shotgun (WGS) entry which is preliminary data.</text>
</comment>